<evidence type="ECO:0000256" key="1">
    <source>
        <dbReference type="ARBA" id="ARBA00023015"/>
    </source>
</evidence>
<dbReference type="SUPFAM" id="SSF52172">
    <property type="entry name" value="CheY-like"/>
    <property type="match status" value="1"/>
</dbReference>
<proteinExistence type="predicted"/>
<feature type="domain" description="Response regulatory" evidence="6">
    <location>
        <begin position="2"/>
        <end position="116"/>
    </location>
</feature>
<dbReference type="Gene3D" id="3.40.50.2300">
    <property type="match status" value="1"/>
</dbReference>
<organism evidence="8 9">
    <name type="scientific">Anaeroselena agilis</name>
    <dbReference type="NCBI Taxonomy" id="3063788"/>
    <lineage>
        <taxon>Bacteria</taxon>
        <taxon>Bacillati</taxon>
        <taxon>Bacillota</taxon>
        <taxon>Negativicutes</taxon>
        <taxon>Acetonemataceae</taxon>
        <taxon>Anaeroselena</taxon>
    </lineage>
</organism>
<keyword evidence="9" id="KW-1185">Reference proteome</keyword>
<dbReference type="SUPFAM" id="SSF46894">
    <property type="entry name" value="C-terminal effector domain of the bipartite response regulators"/>
    <property type="match status" value="1"/>
</dbReference>
<evidence type="ECO:0000259" key="6">
    <source>
        <dbReference type="PROSITE" id="PS50110"/>
    </source>
</evidence>
<reference evidence="8 9" key="1">
    <citation type="submission" date="2023-07" db="EMBL/GenBank/DDBJ databases">
        <title>The novel representative of Negativicutes class, Anaeroselena agilis gen. nov. sp. nov.</title>
        <authorList>
            <person name="Prokofeva M.I."/>
            <person name="Elcheninov A.G."/>
            <person name="Klyukina A."/>
            <person name="Kublanov I.V."/>
            <person name="Frolov E.N."/>
            <person name="Podosokorskaya O.A."/>
        </authorList>
    </citation>
    <scope>NUCLEOTIDE SEQUENCE [LARGE SCALE GENOMIC DNA]</scope>
    <source>
        <strain evidence="8 9">4137-cl</strain>
    </source>
</reference>
<dbReference type="InterPro" id="IPR011006">
    <property type="entry name" value="CheY-like_superfamily"/>
</dbReference>
<comment type="caution">
    <text evidence="8">The sequence shown here is derived from an EMBL/GenBank/DDBJ whole genome shotgun (WGS) entry which is preliminary data.</text>
</comment>
<feature type="DNA-binding region" description="OmpR/PhoB-type" evidence="5">
    <location>
        <begin position="125"/>
        <end position="219"/>
    </location>
</feature>
<dbReference type="InterPro" id="IPR036388">
    <property type="entry name" value="WH-like_DNA-bd_sf"/>
</dbReference>
<dbReference type="Pfam" id="PF00486">
    <property type="entry name" value="Trans_reg_C"/>
    <property type="match status" value="1"/>
</dbReference>
<dbReference type="InterPro" id="IPR016032">
    <property type="entry name" value="Sig_transdc_resp-reg_C-effctor"/>
</dbReference>
<evidence type="ECO:0000256" key="2">
    <source>
        <dbReference type="ARBA" id="ARBA00023125"/>
    </source>
</evidence>
<evidence type="ECO:0000256" key="3">
    <source>
        <dbReference type="ARBA" id="ARBA00023163"/>
    </source>
</evidence>
<dbReference type="Proteomes" id="UP001254848">
    <property type="component" value="Unassembled WGS sequence"/>
</dbReference>
<keyword evidence="3" id="KW-0804">Transcription</keyword>
<dbReference type="PROSITE" id="PS50110">
    <property type="entry name" value="RESPONSE_REGULATORY"/>
    <property type="match status" value="1"/>
</dbReference>
<feature type="modified residue" description="4-aspartylphosphate" evidence="4">
    <location>
        <position position="51"/>
    </location>
</feature>
<dbReference type="Gene3D" id="1.10.10.10">
    <property type="entry name" value="Winged helix-like DNA-binding domain superfamily/Winged helix DNA-binding domain"/>
    <property type="match status" value="1"/>
</dbReference>
<dbReference type="InterPro" id="IPR001789">
    <property type="entry name" value="Sig_transdc_resp-reg_receiver"/>
</dbReference>
<dbReference type="CDD" id="cd00383">
    <property type="entry name" value="trans_reg_C"/>
    <property type="match status" value="1"/>
</dbReference>
<protein>
    <submittedName>
        <fullName evidence="8">Response regulator transcription factor</fullName>
    </submittedName>
</protein>
<dbReference type="PROSITE" id="PS51755">
    <property type="entry name" value="OMPR_PHOB"/>
    <property type="match status" value="1"/>
</dbReference>
<dbReference type="Pfam" id="PF00072">
    <property type="entry name" value="Response_reg"/>
    <property type="match status" value="1"/>
</dbReference>
<name>A0ABU3NZA4_9FIRM</name>
<sequence length="228" mass="25755">MKLLLVEDESRLADALCHLFKKNGFVVDTAQDGETGIEMACTEAYDIIILDRMLPSKDGLSLLREFRSLGYETPVLFLTAKDSPEDRAEGLNAGADDYVVKPFFNVELLARIRALGRRRNKELQEHVLTAGDLVFDPQRGQVVKNGQVIHLTFKEARLLELLIRNHGRVVTKERIVQQVWGYNAETDFTTVNLYVHNLRKKLGTSHLKTVRGVGYYLQKSGEAARVAN</sequence>
<keyword evidence="2 5" id="KW-0238">DNA-binding</keyword>
<evidence type="ECO:0000313" key="8">
    <source>
        <dbReference type="EMBL" id="MDT8902119.1"/>
    </source>
</evidence>
<dbReference type="EMBL" id="JAUOZS010000001">
    <property type="protein sequence ID" value="MDT8902119.1"/>
    <property type="molecule type" value="Genomic_DNA"/>
</dbReference>
<gene>
    <name evidence="8" type="ORF">Q4T40_12760</name>
</gene>
<evidence type="ECO:0000256" key="4">
    <source>
        <dbReference type="PROSITE-ProRule" id="PRU00169"/>
    </source>
</evidence>
<dbReference type="PANTHER" id="PTHR48111:SF67">
    <property type="entry name" value="TRANSCRIPTIONAL REGULATORY PROTEIN TCTD"/>
    <property type="match status" value="1"/>
</dbReference>
<accession>A0ABU3NZA4</accession>
<feature type="domain" description="OmpR/PhoB-type" evidence="7">
    <location>
        <begin position="125"/>
        <end position="219"/>
    </location>
</feature>
<dbReference type="SMART" id="SM00862">
    <property type="entry name" value="Trans_reg_C"/>
    <property type="match status" value="1"/>
</dbReference>
<evidence type="ECO:0000256" key="5">
    <source>
        <dbReference type="PROSITE-ProRule" id="PRU01091"/>
    </source>
</evidence>
<keyword evidence="4" id="KW-0597">Phosphoprotein</keyword>
<dbReference type="InterPro" id="IPR039420">
    <property type="entry name" value="WalR-like"/>
</dbReference>
<keyword evidence="1" id="KW-0805">Transcription regulation</keyword>
<dbReference type="SMART" id="SM00448">
    <property type="entry name" value="REC"/>
    <property type="match status" value="1"/>
</dbReference>
<dbReference type="RefSeq" id="WP_413780607.1">
    <property type="nucleotide sequence ID" value="NZ_JAUOZS010000001.1"/>
</dbReference>
<evidence type="ECO:0000259" key="7">
    <source>
        <dbReference type="PROSITE" id="PS51755"/>
    </source>
</evidence>
<dbReference type="InterPro" id="IPR001867">
    <property type="entry name" value="OmpR/PhoB-type_DNA-bd"/>
</dbReference>
<evidence type="ECO:0000313" key="9">
    <source>
        <dbReference type="Proteomes" id="UP001254848"/>
    </source>
</evidence>
<dbReference type="PANTHER" id="PTHR48111">
    <property type="entry name" value="REGULATOR OF RPOS"/>
    <property type="match status" value="1"/>
</dbReference>